<accession>A0AA38R442</accession>
<evidence type="ECO:0000313" key="3">
    <source>
        <dbReference type="Proteomes" id="UP001174691"/>
    </source>
</evidence>
<feature type="region of interest" description="Disordered" evidence="1">
    <location>
        <begin position="453"/>
        <end position="487"/>
    </location>
</feature>
<keyword evidence="3" id="KW-1185">Reference proteome</keyword>
<dbReference type="AlphaFoldDB" id="A0AA38R442"/>
<protein>
    <submittedName>
        <fullName evidence="2">Uncharacterized protein</fullName>
    </submittedName>
</protein>
<reference evidence="2" key="1">
    <citation type="submission" date="2022-07" db="EMBL/GenBank/DDBJ databases">
        <title>Fungi with potential for degradation of polypropylene.</title>
        <authorList>
            <person name="Gostincar C."/>
        </authorList>
    </citation>
    <scope>NUCLEOTIDE SEQUENCE</scope>
    <source>
        <strain evidence="2">EXF-13287</strain>
    </source>
</reference>
<evidence type="ECO:0000256" key="1">
    <source>
        <dbReference type="SAM" id="MobiDB-lite"/>
    </source>
</evidence>
<feature type="region of interest" description="Disordered" evidence="1">
    <location>
        <begin position="416"/>
        <end position="436"/>
    </location>
</feature>
<dbReference type="EMBL" id="JANBVN010000199">
    <property type="protein sequence ID" value="KAJ9133596.1"/>
    <property type="molecule type" value="Genomic_DNA"/>
</dbReference>
<dbReference type="Proteomes" id="UP001174691">
    <property type="component" value="Unassembled WGS sequence"/>
</dbReference>
<feature type="compositionally biased region" description="Basic and acidic residues" evidence="1">
    <location>
        <begin position="8"/>
        <end position="21"/>
    </location>
</feature>
<feature type="region of interest" description="Disordered" evidence="1">
    <location>
        <begin position="1"/>
        <end position="42"/>
    </location>
</feature>
<sequence length="487" mass="53410">MATALLQERPHADHFSQDHNPNKRTKSAGELGGNFPPEFYDNLPELRLTTRALRELDRRNEKLPKPKPMPAQEDIGKSLESIRGAPKIARFSRAGGPDLCDLRGCPGIVPRAMASVSLPTASSKRSQSIEATTTNLPIRTKRSSAYDANFQQHLINHHIYPPFHGFPDDPTPPKPTNWEEIRRILKASRGSLSPSVAAESALADFQRKNQTESEGTLMRTVVPVIAGNLNIPNEGHLPFVNLDSITNDTTVKPAPDFFDGAQPSSVDKQVREDLDKIIVPTKHPTVPIAPNLFLEAKSLTGSFAVATRQAALYGAHGALMMHALQNYLQEQPLYDGKAYAFSSTLCGGVLTLYAHHITSPAGPEGRPDYHMTLLKARVLLDDETCLDGLAAFQNLRELAKDYRDRLIDIANARARDRRAQPPITQGDDMAGQEGGSSCLDTKASTAFVTSCACSTTSEAGRPKRPRTPPSPSSTRMRKKRRPVENHT</sequence>
<proteinExistence type="predicted"/>
<evidence type="ECO:0000313" key="2">
    <source>
        <dbReference type="EMBL" id="KAJ9133596.1"/>
    </source>
</evidence>
<gene>
    <name evidence="2" type="ORF">NKR19_g9011</name>
</gene>
<name>A0AA38R442_9PEZI</name>
<organism evidence="2 3">
    <name type="scientific">Coniochaeta hoffmannii</name>
    <dbReference type="NCBI Taxonomy" id="91930"/>
    <lineage>
        <taxon>Eukaryota</taxon>
        <taxon>Fungi</taxon>
        <taxon>Dikarya</taxon>
        <taxon>Ascomycota</taxon>
        <taxon>Pezizomycotina</taxon>
        <taxon>Sordariomycetes</taxon>
        <taxon>Sordariomycetidae</taxon>
        <taxon>Coniochaetales</taxon>
        <taxon>Coniochaetaceae</taxon>
        <taxon>Coniochaeta</taxon>
    </lineage>
</organism>
<comment type="caution">
    <text evidence="2">The sequence shown here is derived from an EMBL/GenBank/DDBJ whole genome shotgun (WGS) entry which is preliminary data.</text>
</comment>